<dbReference type="Gene3D" id="2.30.42.10">
    <property type="match status" value="2"/>
</dbReference>
<dbReference type="PANTHER" id="PTHR46366">
    <property type="entry name" value="PRO-APOPTOTIC SERINE PROTEASE NMA111"/>
    <property type="match status" value="1"/>
</dbReference>
<dbReference type="SUPFAM" id="SSF50494">
    <property type="entry name" value="Trypsin-like serine proteases"/>
    <property type="match status" value="2"/>
</dbReference>
<dbReference type="EMBL" id="JAFCIX010000026">
    <property type="protein sequence ID" value="KAH6600848.1"/>
    <property type="molecule type" value="Genomic_DNA"/>
</dbReference>
<reference evidence="5 6" key="1">
    <citation type="submission" date="2021-02" db="EMBL/GenBank/DDBJ databases">
        <title>Variation within the Batrachochytrium salamandrivorans European outbreak.</title>
        <authorList>
            <person name="Kelly M."/>
            <person name="Pasmans F."/>
            <person name="Shea T.P."/>
            <person name="Munoz J.F."/>
            <person name="Carranza S."/>
            <person name="Cuomo C.A."/>
            <person name="Martel A."/>
        </authorList>
    </citation>
    <scope>NUCLEOTIDE SEQUENCE [LARGE SCALE GENOMIC DNA]</scope>
    <source>
        <strain evidence="5 6">AMFP18/2</strain>
    </source>
</reference>
<gene>
    <name evidence="5" type="ORF">BASA50_002016</name>
</gene>
<dbReference type="CDD" id="cd06719">
    <property type="entry name" value="PDZ2-4_Nma111p-like"/>
    <property type="match status" value="1"/>
</dbReference>
<feature type="domain" description="PDZ" evidence="4">
    <location>
        <begin position="972"/>
        <end position="1053"/>
    </location>
</feature>
<dbReference type="InterPro" id="IPR036034">
    <property type="entry name" value="PDZ_sf"/>
</dbReference>
<dbReference type="InterPro" id="IPR001478">
    <property type="entry name" value="PDZ"/>
</dbReference>
<dbReference type="CDD" id="cd06786">
    <property type="entry name" value="cpPDZ1_ScNma111-like"/>
    <property type="match status" value="1"/>
</dbReference>
<comment type="similarity">
    <text evidence="1">Belongs to the peptidase S1C family.</text>
</comment>
<evidence type="ECO:0000259" key="4">
    <source>
        <dbReference type="SMART" id="SM00228"/>
    </source>
</evidence>
<feature type="domain" description="PDZ" evidence="4">
    <location>
        <begin position="864"/>
        <end position="950"/>
    </location>
</feature>
<proteinExistence type="inferred from homology"/>
<evidence type="ECO:0000313" key="6">
    <source>
        <dbReference type="Proteomes" id="UP001648503"/>
    </source>
</evidence>
<comment type="caution">
    <text evidence="5">The sequence shown here is derived from an EMBL/GenBank/DDBJ whole genome shotgun (WGS) entry which is preliminary data.</text>
</comment>
<organism evidence="5 6">
    <name type="scientific">Batrachochytrium salamandrivorans</name>
    <dbReference type="NCBI Taxonomy" id="1357716"/>
    <lineage>
        <taxon>Eukaryota</taxon>
        <taxon>Fungi</taxon>
        <taxon>Fungi incertae sedis</taxon>
        <taxon>Chytridiomycota</taxon>
        <taxon>Chytridiomycota incertae sedis</taxon>
        <taxon>Chytridiomycetes</taxon>
        <taxon>Rhizophydiales</taxon>
        <taxon>Rhizophydiales incertae sedis</taxon>
        <taxon>Batrachochytrium</taxon>
    </lineage>
</organism>
<keyword evidence="6" id="KW-1185">Reference proteome</keyword>
<dbReference type="InterPro" id="IPR001940">
    <property type="entry name" value="Peptidase_S1C"/>
</dbReference>
<dbReference type="Pfam" id="PF12812">
    <property type="entry name" value="PDZ_1"/>
    <property type="match status" value="2"/>
</dbReference>
<name>A0ABQ8FML0_9FUNG</name>
<feature type="compositionally biased region" description="Basic and acidic residues" evidence="3">
    <location>
        <begin position="1"/>
        <end position="11"/>
    </location>
</feature>
<dbReference type="InterPro" id="IPR009003">
    <property type="entry name" value="Peptidase_S1_PA"/>
</dbReference>
<sequence length="1087" mass="118857">MQSPLESDHSSQHSAIRADAGIDADSNPTAVAAVPAAASTATALGLDKQPPHQQKRRRTTSSNSQASDQVDFNLTAVVEAVADSAIIDAAEEGMGMNPTAATIATSVSHHHLDEPSPLLPPPPAHTQSPSEPAPASQMTQSPTTSSNLRHPQHPQGLELPVPEVSSYHTEWQRTISDVLPALVSIRFSQVAAFDTEGPLTSEATGFVVDAKLGLILTNRHVVCSGPFVGEAIWHDHEEVDVYPFYRDPVHDFGFLRFNPSEIRYISVKEIELAPSLAQVGLEIRVVGNDAGEKLSILSGSISRLDRNAPLYGELTYNDFNTFYLQAASSTSGGSSGSPVLNVEGKAVGLQAGGHAKAATDFFFPLDRVKRALELLQKGQSIPRGTIQVQFLHRPFDEVRRLGLCKETEDKVRQLYPSEIGMLVAEVVVPDGPGFNMLEEGDVLVTLNGHVVTKFVPLEEVLDNTIGDAIHITVERGGEKLEFDVIVQDLHSITPDRYVEIGGAKLNNVSYQLARQYCVPVRGVYIAEPCGMLRLTGTSDNGWILASVDSIPTPDLDTLISVFQNIPDRKRIPVTYYSITDAHIVSVGIINVERHWSSFRLAIRNDNTGIWDFTDLGEPLPPIPTLPISATFQQLDESLGPAQDLFRSMVKVTTYLPYRVEGFPKSKKQGAGMIMDHEKGLIVVARSIVPFALGDVTLTFADSVIIPGKVEFLHPTQNISIVSYDPSLIGTTPVKSAPISPISLVQGHRVTLVALNHNQHPICIETTVTDISPVTIPTNAAPRFRAINFDSINLDTPLAHQCSSGVLADSEGRIQGLWLSFLGERTATGRDNEYHLGIDVRFVVDSVLPSLRRGIKPRLVGLSAEFGPIQISQSRNMGVTDDWVRCIEEANPKRRQLFMVKKVEAGSKTASVLCDLDVILAIQGRVVTTVNELDVREDWGAFINMTIVRNKVEMDLNVPTDEMDGESTKHLVIWAGAILQEPHKSILQQSKTSPSRVYVTGRAKGSPAYTYGITPTQWLTHVNGIPTNTLSEFAQAVKTLPDNTYVRVKTVSFDLIPWVLSVKILKHYWPTVELVRDDTEITGWRTVA</sequence>
<dbReference type="Proteomes" id="UP001648503">
    <property type="component" value="Unassembled WGS sequence"/>
</dbReference>
<dbReference type="SUPFAM" id="SSF50156">
    <property type="entry name" value="PDZ domain-like"/>
    <property type="match status" value="3"/>
</dbReference>
<evidence type="ECO:0000313" key="5">
    <source>
        <dbReference type="EMBL" id="KAH6600848.1"/>
    </source>
</evidence>
<feature type="region of interest" description="Disordered" evidence="3">
    <location>
        <begin position="107"/>
        <end position="159"/>
    </location>
</feature>
<protein>
    <recommendedName>
        <fullName evidence="4">PDZ domain-containing protein</fullName>
    </recommendedName>
</protein>
<accession>A0ABQ8FML0</accession>
<dbReference type="PANTHER" id="PTHR46366:SF8">
    <property type="entry name" value="PRO-APOPTOTIC SERINE PROTEASE NMA111"/>
    <property type="match status" value="1"/>
</dbReference>
<evidence type="ECO:0000256" key="3">
    <source>
        <dbReference type="SAM" id="MobiDB-lite"/>
    </source>
</evidence>
<dbReference type="SMART" id="SM00228">
    <property type="entry name" value="PDZ"/>
    <property type="match status" value="3"/>
</dbReference>
<dbReference type="InterPro" id="IPR025926">
    <property type="entry name" value="PDZ-like_dom"/>
</dbReference>
<evidence type="ECO:0000256" key="2">
    <source>
        <dbReference type="ARBA" id="ARBA00022737"/>
    </source>
</evidence>
<feature type="region of interest" description="Disordered" evidence="3">
    <location>
        <begin position="1"/>
        <end position="68"/>
    </location>
</feature>
<evidence type="ECO:0000256" key="1">
    <source>
        <dbReference type="ARBA" id="ARBA00010541"/>
    </source>
</evidence>
<dbReference type="Gene3D" id="2.40.10.120">
    <property type="match status" value="1"/>
</dbReference>
<feature type="compositionally biased region" description="Polar residues" evidence="3">
    <location>
        <begin position="136"/>
        <end position="149"/>
    </location>
</feature>
<dbReference type="Pfam" id="PF13365">
    <property type="entry name" value="Trypsin_2"/>
    <property type="match status" value="1"/>
</dbReference>
<keyword evidence="2" id="KW-0677">Repeat</keyword>
<feature type="compositionally biased region" description="Low complexity" evidence="3">
    <location>
        <begin position="28"/>
        <end position="43"/>
    </location>
</feature>
<dbReference type="PRINTS" id="PR00834">
    <property type="entry name" value="PROTEASES2C"/>
</dbReference>
<feature type="domain" description="PDZ" evidence="4">
    <location>
        <begin position="399"/>
        <end position="477"/>
    </location>
</feature>